<name>A0A4D7B032_9HYPH</name>
<dbReference type="RefSeq" id="WP_136961477.1">
    <property type="nucleotide sequence ID" value="NZ_CP039690.1"/>
</dbReference>
<dbReference type="EMBL" id="CP039690">
    <property type="protein sequence ID" value="QCI66031.1"/>
    <property type="molecule type" value="Genomic_DNA"/>
</dbReference>
<dbReference type="Proteomes" id="UP000298781">
    <property type="component" value="Chromosome"/>
</dbReference>
<organism evidence="1 2">
    <name type="scientific">Phreatobacter stygius</name>
    <dbReference type="NCBI Taxonomy" id="1940610"/>
    <lineage>
        <taxon>Bacteria</taxon>
        <taxon>Pseudomonadati</taxon>
        <taxon>Pseudomonadota</taxon>
        <taxon>Alphaproteobacteria</taxon>
        <taxon>Hyphomicrobiales</taxon>
        <taxon>Phreatobacteraceae</taxon>
        <taxon>Phreatobacter</taxon>
    </lineage>
</organism>
<evidence type="ECO:0000313" key="1">
    <source>
        <dbReference type="EMBL" id="QCI66031.1"/>
    </source>
</evidence>
<accession>A0A4D7B032</accession>
<dbReference type="Pfam" id="PF04214">
    <property type="entry name" value="DUF411"/>
    <property type="match status" value="1"/>
</dbReference>
<protein>
    <submittedName>
        <fullName evidence="1">DUF411 domain-containing protein</fullName>
    </submittedName>
</protein>
<dbReference type="KEGG" id="pstg:E8M01_18540"/>
<proteinExistence type="predicted"/>
<dbReference type="AlphaFoldDB" id="A0A4D7B032"/>
<dbReference type="InterPro" id="IPR006311">
    <property type="entry name" value="TAT_signal"/>
</dbReference>
<dbReference type="InterPro" id="IPR007332">
    <property type="entry name" value="DUF411"/>
</dbReference>
<reference evidence="1 2" key="1">
    <citation type="submission" date="2019-04" db="EMBL/GenBank/DDBJ databases">
        <title>Phreatobacter aquaticus sp. nov.</title>
        <authorList>
            <person name="Choi A."/>
        </authorList>
    </citation>
    <scope>NUCLEOTIDE SEQUENCE [LARGE SCALE GENOMIC DNA]</scope>
    <source>
        <strain evidence="1 2">KCTC 52518</strain>
    </source>
</reference>
<dbReference type="PROSITE" id="PS51318">
    <property type="entry name" value="TAT"/>
    <property type="match status" value="1"/>
</dbReference>
<evidence type="ECO:0000313" key="2">
    <source>
        <dbReference type="Proteomes" id="UP000298781"/>
    </source>
</evidence>
<keyword evidence="2" id="KW-1185">Reference proteome</keyword>
<gene>
    <name evidence="1" type="ORF">E8M01_18540</name>
</gene>
<dbReference type="OrthoDB" id="14727at2"/>
<sequence>MAVDRRVFLTALALAGATGARSTAAAAKPIVVVHKDPSCGCCGAWVEHIAAAGFPTRVVEDVRVNAVKARLGVPVAMRSCHTAEVDGYVIEGHVPVAALERLLAERPAVRGLAVPGMPIGSPGMEVPGEPAETYDVMAFGTDSAAVFMRFRGSDRIDG</sequence>